<feature type="compositionally biased region" description="Basic and acidic residues" evidence="1">
    <location>
        <begin position="12"/>
        <end position="28"/>
    </location>
</feature>
<feature type="region of interest" description="Disordered" evidence="1">
    <location>
        <begin position="1"/>
        <end position="45"/>
    </location>
</feature>
<reference evidence="2" key="1">
    <citation type="submission" date="2023-07" db="EMBL/GenBank/DDBJ databases">
        <title>Sequencing the genomes of 1000 actinobacteria strains.</title>
        <authorList>
            <person name="Klenk H.-P."/>
        </authorList>
    </citation>
    <scope>NUCLEOTIDE SEQUENCE</scope>
    <source>
        <strain evidence="2">DSM 45977</strain>
    </source>
</reference>
<sequence>MTLWSKHAHAKAGTDRPLRQATEDDPRIPTESGDAAAGGTPVFEPGEADDIVELLGKATAHFESPR</sequence>
<organism evidence="2 3">
    <name type="scientific">Haloactinomyces albus</name>
    <dbReference type="NCBI Taxonomy" id="1352928"/>
    <lineage>
        <taxon>Bacteria</taxon>
        <taxon>Bacillati</taxon>
        <taxon>Actinomycetota</taxon>
        <taxon>Actinomycetes</taxon>
        <taxon>Actinopolysporales</taxon>
        <taxon>Actinopolysporaceae</taxon>
        <taxon>Haloactinomyces</taxon>
    </lineage>
</organism>
<dbReference type="Proteomes" id="UP001180845">
    <property type="component" value="Unassembled WGS sequence"/>
</dbReference>
<protein>
    <submittedName>
        <fullName evidence="2">Uncharacterized protein</fullName>
    </submittedName>
</protein>
<accession>A0AAE3ZBC0</accession>
<feature type="compositionally biased region" description="Basic residues" evidence="1">
    <location>
        <begin position="1"/>
        <end position="10"/>
    </location>
</feature>
<evidence type="ECO:0000256" key="1">
    <source>
        <dbReference type="SAM" id="MobiDB-lite"/>
    </source>
</evidence>
<keyword evidence="3" id="KW-1185">Reference proteome</keyword>
<proteinExistence type="predicted"/>
<gene>
    <name evidence="2" type="ORF">JOF55_001969</name>
</gene>
<dbReference type="AlphaFoldDB" id="A0AAE3ZBC0"/>
<evidence type="ECO:0000313" key="3">
    <source>
        <dbReference type="Proteomes" id="UP001180845"/>
    </source>
</evidence>
<evidence type="ECO:0000313" key="2">
    <source>
        <dbReference type="EMBL" id="MDR7301788.1"/>
    </source>
</evidence>
<dbReference type="EMBL" id="JAVDXW010000001">
    <property type="protein sequence ID" value="MDR7301788.1"/>
    <property type="molecule type" value="Genomic_DNA"/>
</dbReference>
<comment type="caution">
    <text evidence="2">The sequence shown here is derived from an EMBL/GenBank/DDBJ whole genome shotgun (WGS) entry which is preliminary data.</text>
</comment>
<name>A0AAE3ZBC0_9ACTN</name>
<dbReference type="RefSeq" id="WP_310272750.1">
    <property type="nucleotide sequence ID" value="NZ_JAVDXW010000001.1"/>
</dbReference>